<dbReference type="GO" id="GO:0009228">
    <property type="term" value="P:thiamine biosynthetic process"/>
    <property type="evidence" value="ECO:0007669"/>
    <property type="project" value="UniProtKB-KW"/>
</dbReference>
<dbReference type="InterPro" id="IPR029056">
    <property type="entry name" value="Ribokinase-like"/>
</dbReference>
<comment type="similarity">
    <text evidence="11">Belongs to the Thz kinase family.</text>
</comment>
<dbReference type="SUPFAM" id="SSF53613">
    <property type="entry name" value="Ribokinase-like"/>
    <property type="match status" value="1"/>
</dbReference>
<dbReference type="PRINTS" id="PR01099">
    <property type="entry name" value="HYETHTZKNASE"/>
</dbReference>
<feature type="binding site" evidence="11">
    <location>
        <position position="166"/>
    </location>
    <ligand>
        <name>ATP</name>
        <dbReference type="ChEBI" id="CHEBI:30616"/>
    </ligand>
</feature>
<organism evidence="12 13">
    <name type="scientific">Acinetobacter sedimenti</name>
    <dbReference type="NCBI Taxonomy" id="2919922"/>
    <lineage>
        <taxon>Bacteria</taxon>
        <taxon>Pseudomonadati</taxon>
        <taxon>Pseudomonadota</taxon>
        <taxon>Gammaproteobacteria</taxon>
        <taxon>Moraxellales</taxon>
        <taxon>Moraxellaceae</taxon>
        <taxon>Acinetobacter</taxon>
    </lineage>
</organism>
<dbReference type="PIRSF" id="PIRSF000513">
    <property type="entry name" value="Thz_kinase"/>
    <property type="match status" value="1"/>
</dbReference>
<evidence type="ECO:0000313" key="13">
    <source>
        <dbReference type="Proteomes" id="UP001139701"/>
    </source>
</evidence>
<comment type="function">
    <text evidence="11">Catalyzes the phosphorylation of the hydroxyl group of 4-methyl-5-beta-hydroxyethylthiazole (THZ).</text>
</comment>
<evidence type="ECO:0000256" key="1">
    <source>
        <dbReference type="ARBA" id="ARBA00001771"/>
    </source>
</evidence>
<keyword evidence="13" id="KW-1185">Reference proteome</keyword>
<evidence type="ECO:0000256" key="2">
    <source>
        <dbReference type="ARBA" id="ARBA00001946"/>
    </source>
</evidence>
<comment type="pathway">
    <text evidence="3 11">Cofactor biosynthesis; thiamine diphosphate biosynthesis; 4-methyl-5-(2-phosphoethyl)-thiazole from 5-(2-hydroxyethyl)-4-methylthiazole: step 1/1.</text>
</comment>
<dbReference type="Proteomes" id="UP001139701">
    <property type="component" value="Unassembled WGS sequence"/>
</dbReference>
<evidence type="ECO:0000256" key="6">
    <source>
        <dbReference type="ARBA" id="ARBA00022741"/>
    </source>
</evidence>
<keyword evidence="8 11" id="KW-0067">ATP-binding</keyword>
<accession>A0A9X1WXZ7</accession>
<evidence type="ECO:0000256" key="11">
    <source>
        <dbReference type="HAMAP-Rule" id="MF_00228"/>
    </source>
</evidence>
<keyword evidence="6 11" id="KW-0547">Nucleotide-binding</keyword>
<protein>
    <recommendedName>
        <fullName evidence="11">Hydroxyethylthiazole kinase</fullName>
        <ecNumber evidence="11">2.7.1.50</ecNumber>
    </recommendedName>
    <alternativeName>
        <fullName evidence="11">4-methyl-5-beta-hydroxyethylthiazole kinase</fullName>
        <shortName evidence="11">TH kinase</shortName>
        <shortName evidence="11">Thz kinase</shortName>
    </alternativeName>
</protein>
<comment type="caution">
    <text evidence="12">The sequence shown here is derived from an EMBL/GenBank/DDBJ whole genome shotgun (WGS) entry which is preliminary data.</text>
</comment>
<dbReference type="InterPro" id="IPR000417">
    <property type="entry name" value="Hyethyz_kinase"/>
</dbReference>
<dbReference type="GO" id="GO:0004417">
    <property type="term" value="F:hydroxyethylthiazole kinase activity"/>
    <property type="evidence" value="ECO:0007669"/>
    <property type="project" value="UniProtKB-UniRule"/>
</dbReference>
<keyword evidence="5 11" id="KW-0479">Metal-binding</keyword>
<feature type="binding site" evidence="11">
    <location>
        <position position="194"/>
    </location>
    <ligand>
        <name>substrate</name>
    </ligand>
</feature>
<sequence length="274" mass="28893">MIIQSIQTLWQKLQDTQPLVHCITNSVANNFVANVCLAVGASPAMIDNKQEAGNFARIASALSINTGTPTPEQALAMQYAAQSANAEHTSWVLDPVGYSEILAWRSQIVDDLLQYHPTIIRGNASEIASLAGAQSSSKGVDSTLDSNQVIDQAQQLLGTCDCVAISGMTDYILSKALGIFAITGGSNLQPKVTAMGCALGAVCAAYLGVVEEDQSPALAAIAAHVHFAIAAQIAEEKMIAQNVGIGSFQILFLDALFQIAADDFEKVEINQIAK</sequence>
<feature type="binding site" evidence="11">
    <location>
        <position position="121"/>
    </location>
    <ligand>
        <name>ATP</name>
        <dbReference type="ChEBI" id="CHEBI:30616"/>
    </ligand>
</feature>
<evidence type="ECO:0000256" key="5">
    <source>
        <dbReference type="ARBA" id="ARBA00022723"/>
    </source>
</evidence>
<evidence type="ECO:0000256" key="7">
    <source>
        <dbReference type="ARBA" id="ARBA00022777"/>
    </source>
</evidence>
<evidence type="ECO:0000256" key="3">
    <source>
        <dbReference type="ARBA" id="ARBA00004868"/>
    </source>
</evidence>
<comment type="cofactor">
    <cofactor evidence="2 11">
        <name>Mg(2+)</name>
        <dbReference type="ChEBI" id="CHEBI:18420"/>
    </cofactor>
</comment>
<reference evidence="12" key="1">
    <citation type="submission" date="2022-02" db="EMBL/GenBank/DDBJ databases">
        <title>Acinetobacter A3.8 sp. nov., isolated from Sediment (Zhairuo Island).</title>
        <authorList>
            <person name="Zheng K."/>
        </authorList>
    </citation>
    <scope>NUCLEOTIDE SEQUENCE</scope>
    <source>
        <strain evidence="12">A3.8</strain>
    </source>
</reference>
<comment type="catalytic activity">
    <reaction evidence="1 11">
        <text>5-(2-hydroxyethyl)-4-methylthiazole + ATP = 4-methyl-5-(2-phosphooxyethyl)-thiazole + ADP + H(+)</text>
        <dbReference type="Rhea" id="RHEA:24212"/>
        <dbReference type="ChEBI" id="CHEBI:15378"/>
        <dbReference type="ChEBI" id="CHEBI:17957"/>
        <dbReference type="ChEBI" id="CHEBI:30616"/>
        <dbReference type="ChEBI" id="CHEBI:58296"/>
        <dbReference type="ChEBI" id="CHEBI:456216"/>
        <dbReference type="EC" id="2.7.1.50"/>
    </reaction>
</comment>
<dbReference type="GO" id="GO:0000287">
    <property type="term" value="F:magnesium ion binding"/>
    <property type="evidence" value="ECO:0007669"/>
    <property type="project" value="UniProtKB-UniRule"/>
</dbReference>
<name>A0A9X1WXZ7_9GAMM</name>
<dbReference type="EMBL" id="JAKUML010000009">
    <property type="protein sequence ID" value="MCJ8146673.1"/>
    <property type="molecule type" value="Genomic_DNA"/>
</dbReference>
<keyword evidence="4 11" id="KW-0808">Transferase</keyword>
<evidence type="ECO:0000256" key="4">
    <source>
        <dbReference type="ARBA" id="ARBA00022679"/>
    </source>
</evidence>
<dbReference type="NCBIfam" id="NF006830">
    <property type="entry name" value="PRK09355.1"/>
    <property type="match status" value="1"/>
</dbReference>
<dbReference type="Gene3D" id="3.40.1190.20">
    <property type="match status" value="1"/>
</dbReference>
<evidence type="ECO:0000256" key="8">
    <source>
        <dbReference type="ARBA" id="ARBA00022840"/>
    </source>
</evidence>
<dbReference type="AlphaFoldDB" id="A0A9X1WXZ7"/>
<feature type="binding site" evidence="11">
    <location>
        <position position="45"/>
    </location>
    <ligand>
        <name>substrate</name>
    </ligand>
</feature>
<keyword evidence="7 11" id="KW-0418">Kinase</keyword>
<evidence type="ECO:0000256" key="9">
    <source>
        <dbReference type="ARBA" id="ARBA00022842"/>
    </source>
</evidence>
<keyword evidence="9 11" id="KW-0460">Magnesium</keyword>
<dbReference type="EC" id="2.7.1.50" evidence="11"/>
<dbReference type="GO" id="GO:0009229">
    <property type="term" value="P:thiamine diphosphate biosynthetic process"/>
    <property type="evidence" value="ECO:0007669"/>
    <property type="project" value="UniProtKB-UniRule"/>
</dbReference>
<keyword evidence="10 11" id="KW-0784">Thiamine biosynthesis</keyword>
<proteinExistence type="inferred from homology"/>
<evidence type="ECO:0000256" key="10">
    <source>
        <dbReference type="ARBA" id="ARBA00022977"/>
    </source>
</evidence>
<dbReference type="CDD" id="cd01170">
    <property type="entry name" value="THZ_kinase"/>
    <property type="match status" value="1"/>
</dbReference>
<dbReference type="GO" id="GO:0005524">
    <property type="term" value="F:ATP binding"/>
    <property type="evidence" value="ECO:0007669"/>
    <property type="project" value="UniProtKB-UniRule"/>
</dbReference>
<dbReference type="HAMAP" id="MF_00228">
    <property type="entry name" value="Thz_kinase"/>
    <property type="match status" value="1"/>
</dbReference>
<dbReference type="Pfam" id="PF02110">
    <property type="entry name" value="HK"/>
    <property type="match status" value="1"/>
</dbReference>
<dbReference type="RefSeq" id="WP_241571416.1">
    <property type="nucleotide sequence ID" value="NZ_JAKUML010000009.1"/>
</dbReference>
<evidence type="ECO:0000313" key="12">
    <source>
        <dbReference type="EMBL" id="MCJ8146673.1"/>
    </source>
</evidence>
<gene>
    <name evidence="11 12" type="primary">thiM</name>
    <name evidence="12" type="ORF">MKI79_07140</name>
</gene>